<dbReference type="InterPro" id="IPR000477">
    <property type="entry name" value="RT_dom"/>
</dbReference>
<reference evidence="5" key="1">
    <citation type="journal article" date="2015" name="Proc. Natl. Acad. Sci. U.S.A.">
        <title>Genome sequence of the Asian Tiger mosquito, Aedes albopictus, reveals insights into its biology, genetics, and evolution.</title>
        <authorList>
            <person name="Chen X.G."/>
            <person name="Jiang X."/>
            <person name="Gu J."/>
            <person name="Xu M."/>
            <person name="Wu Y."/>
            <person name="Deng Y."/>
            <person name="Zhang C."/>
            <person name="Bonizzoni M."/>
            <person name="Dermauw W."/>
            <person name="Vontas J."/>
            <person name="Armbruster P."/>
            <person name="Huang X."/>
            <person name="Yang Y."/>
            <person name="Zhang H."/>
            <person name="He W."/>
            <person name="Peng H."/>
            <person name="Liu Y."/>
            <person name="Wu K."/>
            <person name="Chen J."/>
            <person name="Lirakis M."/>
            <person name="Topalis P."/>
            <person name="Van Leeuwen T."/>
            <person name="Hall A.B."/>
            <person name="Jiang X."/>
            <person name="Thorpe C."/>
            <person name="Mueller R.L."/>
            <person name="Sun C."/>
            <person name="Waterhouse R.M."/>
            <person name="Yan G."/>
            <person name="Tu Z.J."/>
            <person name="Fang X."/>
            <person name="James A.A."/>
        </authorList>
    </citation>
    <scope>NUCLEOTIDE SEQUENCE [LARGE SCALE GENOMIC DNA]</scope>
    <source>
        <strain evidence="5">Foshan</strain>
    </source>
</reference>
<dbReference type="SUPFAM" id="SSF56672">
    <property type="entry name" value="DNA/RNA polymerases"/>
    <property type="match status" value="1"/>
</dbReference>
<protein>
    <recommendedName>
        <fullName evidence="6">Reverse transcriptase domain-containing protein</fullName>
    </recommendedName>
</protein>
<sequence>MGAVQAIRNKYGPNGELLLRRFQRTATNLAKNNNRMKFLLNCRRCKVIPKCLNYKIHIQLGSGRSREELDKLMFKQKIRILSVMVADVKRSIAELQKNKAHLFGKIETAFEREDVVAVKKMVEKKSRSVHEESKRRGERKIERMKNQRIAEMNIEEEWVENTTDTRIPDFLQRTLSLGPNFNVQNKRKMPYVEIVAGIEKGIRFKENADEIRGEVASAITNHINYVRQPRHGKLEWIEKDIAASRRFLEENPNLLITKADKGNKTVIIEAEEYHAKMMELLNDEDTYRKLRADPSNRIMRKINATVDGWLDQKCIEKSEHRKMKISSCNPPRIYGLPKLHKEGRPLRPVVSTIGSATYQMAQYLAGVLENVVGKTEHHVKNSFEFAKQITGMQIPEEHMLFSLDVKSLYTNVPVQYAMECIEARWSEVARYTKIDKRSFLDATRLVLDSTFFNYRGVTYTQTFGVPMGSPLSPVIANIVMERLEQESIQRVSAEQLDMVIYRRYVDDCFCVARREHVDRILEIFNDFHDRLQFTVEKEEQEQIKFLDIMVTRKEGILEKTWLPKQTKGRYLDFISESPYSHKRNTAIALVDRAIKLTDAQHRPSAISTVKEMLKCNNYPNWFIQNVLKQRVHKHYNELQNDKEVDETKYIPTPYVPCLSEKLQKILKEQGITLAVKAKSKLKNEIFAKLKDPIPPGQHKNVVYSVPCGTGDGKVYIGQTGRKLDTRINEHKNDVKRKDNRTGLTHHTLCDGHVFNFDETKIIERIADQESRVVAETFHIKLAGEANTVNLQRECGLFNTNYNALVFKLRQVTNNDRRRRGNERGRAPQPQSTLLDSGT</sequence>
<dbReference type="PROSITE" id="PS50878">
    <property type="entry name" value="RT_POL"/>
    <property type="match status" value="1"/>
</dbReference>
<feature type="domain" description="GIY-YIG" evidence="2">
    <location>
        <begin position="698"/>
        <end position="790"/>
    </location>
</feature>
<accession>A0ABM1XP32</accession>
<dbReference type="PANTHER" id="PTHR21301">
    <property type="entry name" value="REVERSE TRANSCRIPTASE"/>
    <property type="match status" value="1"/>
</dbReference>
<dbReference type="InterPro" id="IPR035901">
    <property type="entry name" value="GIY-YIG_endonuc_sf"/>
</dbReference>
<feature type="region of interest" description="Disordered" evidence="1">
    <location>
        <begin position="814"/>
        <end position="838"/>
    </location>
</feature>
<dbReference type="PANTHER" id="PTHR21301:SF10">
    <property type="entry name" value="REVERSE TRANSCRIPTASE DOMAIN-CONTAINING PROTEIN"/>
    <property type="match status" value="1"/>
</dbReference>
<keyword evidence="5" id="KW-1185">Reference proteome</keyword>
<evidence type="ECO:0000313" key="4">
    <source>
        <dbReference type="EnsemblMetazoa" id="AALFPA23_001480.P38643"/>
    </source>
</evidence>
<feature type="compositionally biased region" description="Polar residues" evidence="1">
    <location>
        <begin position="828"/>
        <end position="838"/>
    </location>
</feature>
<feature type="domain" description="Reverse transcriptase" evidence="3">
    <location>
        <begin position="317"/>
        <end position="575"/>
    </location>
</feature>
<dbReference type="CDD" id="cd00304">
    <property type="entry name" value="RT_like"/>
    <property type="match status" value="1"/>
</dbReference>
<evidence type="ECO:0000256" key="1">
    <source>
        <dbReference type="SAM" id="MobiDB-lite"/>
    </source>
</evidence>
<dbReference type="Gene3D" id="3.40.1440.10">
    <property type="entry name" value="GIY-YIG endonuclease"/>
    <property type="match status" value="1"/>
</dbReference>
<evidence type="ECO:0000259" key="3">
    <source>
        <dbReference type="PROSITE" id="PS50878"/>
    </source>
</evidence>
<dbReference type="InterPro" id="IPR043502">
    <property type="entry name" value="DNA/RNA_pol_sf"/>
</dbReference>
<evidence type="ECO:0008006" key="6">
    <source>
        <dbReference type="Google" id="ProtNLM"/>
    </source>
</evidence>
<proteinExistence type="predicted"/>
<evidence type="ECO:0000313" key="5">
    <source>
        <dbReference type="Proteomes" id="UP000069940"/>
    </source>
</evidence>
<organism evidence="4 5">
    <name type="scientific">Aedes albopictus</name>
    <name type="common">Asian tiger mosquito</name>
    <name type="synonym">Stegomyia albopicta</name>
    <dbReference type="NCBI Taxonomy" id="7160"/>
    <lineage>
        <taxon>Eukaryota</taxon>
        <taxon>Metazoa</taxon>
        <taxon>Ecdysozoa</taxon>
        <taxon>Arthropoda</taxon>
        <taxon>Hexapoda</taxon>
        <taxon>Insecta</taxon>
        <taxon>Pterygota</taxon>
        <taxon>Neoptera</taxon>
        <taxon>Endopterygota</taxon>
        <taxon>Diptera</taxon>
        <taxon>Nematocera</taxon>
        <taxon>Culicoidea</taxon>
        <taxon>Culicidae</taxon>
        <taxon>Culicinae</taxon>
        <taxon>Aedini</taxon>
        <taxon>Aedes</taxon>
        <taxon>Stegomyia</taxon>
    </lineage>
</organism>
<dbReference type="PROSITE" id="PS50164">
    <property type="entry name" value="GIY_YIG"/>
    <property type="match status" value="1"/>
</dbReference>
<dbReference type="EnsemblMetazoa" id="AALFPA23_001480.R38643">
    <property type="protein sequence ID" value="AALFPA23_001480.P38643"/>
    <property type="gene ID" value="AALFPA23_001480"/>
</dbReference>
<reference evidence="4" key="2">
    <citation type="submission" date="2025-05" db="UniProtKB">
        <authorList>
            <consortium name="EnsemblMetazoa"/>
        </authorList>
    </citation>
    <scope>IDENTIFICATION</scope>
    <source>
        <strain evidence="4">Foshan</strain>
    </source>
</reference>
<dbReference type="Pfam" id="PF00078">
    <property type="entry name" value="RVT_1"/>
    <property type="match status" value="1"/>
</dbReference>
<dbReference type="Proteomes" id="UP000069940">
    <property type="component" value="Unassembled WGS sequence"/>
</dbReference>
<dbReference type="InterPro" id="IPR058912">
    <property type="entry name" value="HTH_animal"/>
</dbReference>
<dbReference type="RefSeq" id="XP_062703745.1">
    <property type="nucleotide sequence ID" value="XM_062847761.1"/>
</dbReference>
<name>A0ABM1XP32_AEDAL</name>
<dbReference type="InterPro" id="IPR000305">
    <property type="entry name" value="GIY-YIG_endonuc"/>
</dbReference>
<dbReference type="GeneID" id="134286185"/>
<evidence type="ECO:0000259" key="2">
    <source>
        <dbReference type="PROSITE" id="PS50164"/>
    </source>
</evidence>
<dbReference type="Pfam" id="PF26215">
    <property type="entry name" value="HTH_animal"/>
    <property type="match status" value="1"/>
</dbReference>